<accession>A0ABX5B7L1</accession>
<evidence type="ECO:0000313" key="1">
    <source>
        <dbReference type="EMBL" id="PPS22297.1"/>
    </source>
</evidence>
<sequence>MTKILKFNNAILNLDNLDVIQKFGKYYENIYNYDLYFTTCLVQVALTEEEFQYLTEFLKSDFKFHEINKDINSLFDNNESIHNMI</sequence>
<keyword evidence="2" id="KW-1185">Reference proteome</keyword>
<evidence type="ECO:0000313" key="2">
    <source>
        <dbReference type="Proteomes" id="UP000238924"/>
    </source>
</evidence>
<gene>
    <name evidence="1" type="ORF">DJ52_05675</name>
</gene>
<protein>
    <submittedName>
        <fullName evidence="1">Uncharacterized protein</fullName>
    </submittedName>
</protein>
<organism evidence="1 2">
    <name type="scientific">Brachyspira murdochii</name>
    <dbReference type="NCBI Taxonomy" id="84378"/>
    <lineage>
        <taxon>Bacteria</taxon>
        <taxon>Pseudomonadati</taxon>
        <taxon>Spirochaetota</taxon>
        <taxon>Spirochaetia</taxon>
        <taxon>Brachyspirales</taxon>
        <taxon>Brachyspiraceae</taxon>
        <taxon>Brachyspira</taxon>
    </lineage>
</organism>
<proteinExistence type="predicted"/>
<name>A0ABX5B7L1_9SPIR</name>
<comment type="caution">
    <text evidence="1">The sequence shown here is derived from an EMBL/GenBank/DDBJ whole genome shotgun (WGS) entry which is preliminary data.</text>
</comment>
<reference evidence="1 2" key="1">
    <citation type="submission" date="2014-04" db="EMBL/GenBank/DDBJ databases">
        <title>Whole genome sequence of 'Brachyspira hampsonii' D13-03603F2.</title>
        <authorList>
            <person name="Patterson A.H."/>
            <person name="Chaban B."/>
            <person name="Fernando C."/>
            <person name="Harding J.C."/>
            <person name="Hill J.E."/>
        </authorList>
    </citation>
    <scope>NUCLEOTIDE SEQUENCE [LARGE SCALE GENOMIC DNA]</scope>
    <source>
        <strain evidence="1 2">D13-03603F2</strain>
    </source>
</reference>
<dbReference type="Proteomes" id="UP000238924">
    <property type="component" value="Unassembled WGS sequence"/>
</dbReference>
<dbReference type="EMBL" id="JJMJ01000085">
    <property type="protein sequence ID" value="PPS22297.1"/>
    <property type="molecule type" value="Genomic_DNA"/>
</dbReference>
<dbReference type="RefSeq" id="WP_104618325.1">
    <property type="nucleotide sequence ID" value="NZ_JJMJ01000085.1"/>
</dbReference>